<feature type="domain" description="Translation initiation factor 3 N-terminal" evidence="6">
    <location>
        <begin position="123"/>
        <end position="190"/>
    </location>
</feature>
<dbReference type="AlphaFoldDB" id="A0A8C5PMP5"/>
<name>A0A8C5PMP5_9ANUR</name>
<dbReference type="Pfam" id="PF00707">
    <property type="entry name" value="IF3_C"/>
    <property type="match status" value="1"/>
</dbReference>
<dbReference type="InterPro" id="IPR036787">
    <property type="entry name" value="T_IF-3_N_sf"/>
</dbReference>
<keyword evidence="8" id="KW-1185">Reference proteome</keyword>
<dbReference type="GO" id="GO:0005739">
    <property type="term" value="C:mitochondrion"/>
    <property type="evidence" value="ECO:0007669"/>
    <property type="project" value="TreeGrafter"/>
</dbReference>
<dbReference type="GO" id="GO:0003743">
    <property type="term" value="F:translation initiation factor activity"/>
    <property type="evidence" value="ECO:0007669"/>
    <property type="project" value="UniProtKB-KW"/>
</dbReference>
<evidence type="ECO:0000256" key="2">
    <source>
        <dbReference type="ARBA" id="ARBA00022540"/>
    </source>
</evidence>
<feature type="region of interest" description="Disordered" evidence="4">
    <location>
        <begin position="95"/>
        <end position="120"/>
    </location>
</feature>
<dbReference type="Proteomes" id="UP000694569">
    <property type="component" value="Unplaced"/>
</dbReference>
<evidence type="ECO:0000313" key="8">
    <source>
        <dbReference type="Proteomes" id="UP000694569"/>
    </source>
</evidence>
<dbReference type="SUPFAM" id="SSF55200">
    <property type="entry name" value="Translation initiation factor IF3, C-terminal domain"/>
    <property type="match status" value="1"/>
</dbReference>
<protein>
    <submittedName>
        <fullName evidence="7">Mitochondrial translational initiation factor 3</fullName>
    </submittedName>
</protein>
<keyword evidence="3" id="KW-0648">Protein biosynthesis</keyword>
<sequence length="319" mass="35915">MPAFPAPEEFQSVRNASQVLFESFSSAVASEPFSRMSGLHIRKMICQAAANGRCHLGKHLGLPSLWFKVSNFLPLTSVTWTRNGHSPIHVKTYSTAEQDDEGDVKPSAKKKENPNANKFFGSIGRKIPHRVIRVIDDQGEDMGNMHRSDALRVMDERGLKLVPIKENADPPVYKLLTGKQIHEEQLRLRDKQKLSSNHGPVQVKELSFSASIAKHDLDVKLKQITHWIEKKHHVRIIVQNFSSKEENVKLELLNKTSKAVATHATCMFNPKLIRDGRAAVCVLRPYSEKELRERAKKTKDQQQTADESKAAAQASEDTS</sequence>
<dbReference type="GeneTree" id="ENSGT00390000014424"/>
<dbReference type="InterPro" id="IPR036788">
    <property type="entry name" value="T_IF-3_C_sf"/>
</dbReference>
<evidence type="ECO:0000313" key="7">
    <source>
        <dbReference type="Ensembl" id="ENSLLEP00000025215.1"/>
    </source>
</evidence>
<organism evidence="7 8">
    <name type="scientific">Leptobrachium leishanense</name>
    <name type="common">Leishan spiny toad</name>
    <dbReference type="NCBI Taxonomy" id="445787"/>
    <lineage>
        <taxon>Eukaryota</taxon>
        <taxon>Metazoa</taxon>
        <taxon>Chordata</taxon>
        <taxon>Craniata</taxon>
        <taxon>Vertebrata</taxon>
        <taxon>Euteleostomi</taxon>
        <taxon>Amphibia</taxon>
        <taxon>Batrachia</taxon>
        <taxon>Anura</taxon>
        <taxon>Pelobatoidea</taxon>
        <taxon>Megophryidae</taxon>
        <taxon>Leptobrachium</taxon>
    </lineage>
</organism>
<dbReference type="SUPFAM" id="SSF54364">
    <property type="entry name" value="Translation initiation factor IF3, N-terminal domain"/>
    <property type="match status" value="1"/>
</dbReference>
<dbReference type="InterPro" id="IPR019814">
    <property type="entry name" value="Translation_initiation_fac_3_N"/>
</dbReference>
<keyword evidence="2" id="KW-0396">Initiation factor</keyword>
<dbReference type="FunFam" id="3.10.20.80:FF:000002">
    <property type="entry name" value="Mitochondrial translational initiation factor 3"/>
    <property type="match status" value="1"/>
</dbReference>
<comment type="similarity">
    <text evidence="1">Belongs to the IF-3 family.</text>
</comment>
<gene>
    <name evidence="7" type="primary">MTIF3</name>
</gene>
<dbReference type="Gene3D" id="3.30.110.10">
    <property type="entry name" value="Translation initiation factor 3 (IF-3), C-terminal domain"/>
    <property type="match status" value="1"/>
</dbReference>
<dbReference type="Ensembl" id="ENSLLET00000026177.1">
    <property type="protein sequence ID" value="ENSLLEP00000025215.1"/>
    <property type="gene ID" value="ENSLLEG00000016013.1"/>
</dbReference>
<dbReference type="PANTHER" id="PTHR10938">
    <property type="entry name" value="TRANSLATION INITIATION FACTOR IF-3"/>
    <property type="match status" value="1"/>
</dbReference>
<reference evidence="7" key="2">
    <citation type="submission" date="2025-09" db="UniProtKB">
        <authorList>
            <consortium name="Ensembl"/>
        </authorList>
    </citation>
    <scope>IDENTIFICATION</scope>
</reference>
<proteinExistence type="inferred from homology"/>
<evidence type="ECO:0000256" key="3">
    <source>
        <dbReference type="ARBA" id="ARBA00022917"/>
    </source>
</evidence>
<dbReference type="GO" id="GO:0070124">
    <property type="term" value="P:mitochondrial translational initiation"/>
    <property type="evidence" value="ECO:0007669"/>
    <property type="project" value="TreeGrafter"/>
</dbReference>
<feature type="region of interest" description="Disordered" evidence="4">
    <location>
        <begin position="290"/>
        <end position="319"/>
    </location>
</feature>
<dbReference type="NCBIfam" id="TIGR00168">
    <property type="entry name" value="infC"/>
    <property type="match status" value="1"/>
</dbReference>
<feature type="domain" description="Translation initiation factor 3 C-terminal" evidence="5">
    <location>
        <begin position="201"/>
        <end position="285"/>
    </location>
</feature>
<feature type="compositionally biased region" description="Basic and acidic residues" evidence="4">
    <location>
        <begin position="103"/>
        <end position="113"/>
    </location>
</feature>
<dbReference type="Pfam" id="PF05198">
    <property type="entry name" value="IF3_N"/>
    <property type="match status" value="1"/>
</dbReference>
<reference evidence="7" key="1">
    <citation type="submission" date="2025-08" db="UniProtKB">
        <authorList>
            <consortium name="Ensembl"/>
        </authorList>
    </citation>
    <scope>IDENTIFICATION</scope>
</reference>
<dbReference type="OrthoDB" id="21573at2759"/>
<evidence type="ECO:0000259" key="6">
    <source>
        <dbReference type="Pfam" id="PF05198"/>
    </source>
</evidence>
<dbReference type="GO" id="GO:0032790">
    <property type="term" value="P:ribosome disassembly"/>
    <property type="evidence" value="ECO:0007669"/>
    <property type="project" value="TreeGrafter"/>
</dbReference>
<evidence type="ECO:0000256" key="1">
    <source>
        <dbReference type="ARBA" id="ARBA00005439"/>
    </source>
</evidence>
<dbReference type="PANTHER" id="PTHR10938:SF0">
    <property type="entry name" value="TRANSLATION INITIATION FACTOR IF-3, MITOCHONDRIAL"/>
    <property type="match status" value="1"/>
</dbReference>
<evidence type="ECO:0000256" key="4">
    <source>
        <dbReference type="SAM" id="MobiDB-lite"/>
    </source>
</evidence>
<dbReference type="GO" id="GO:0043022">
    <property type="term" value="F:ribosome binding"/>
    <property type="evidence" value="ECO:0007669"/>
    <property type="project" value="TreeGrafter"/>
</dbReference>
<accession>A0A8C5PMP5</accession>
<dbReference type="InterPro" id="IPR001288">
    <property type="entry name" value="Translation_initiation_fac_3"/>
</dbReference>
<evidence type="ECO:0000259" key="5">
    <source>
        <dbReference type="Pfam" id="PF00707"/>
    </source>
</evidence>
<dbReference type="InterPro" id="IPR019815">
    <property type="entry name" value="Translation_initiation_fac_3_C"/>
</dbReference>
<dbReference type="Gene3D" id="3.10.20.80">
    <property type="entry name" value="Translation initiation factor 3 (IF-3), N-terminal domain"/>
    <property type="match status" value="1"/>
</dbReference>